<feature type="chain" id="PRO_5009535306" description="Fibronectin type-III domain-containing protein" evidence="1">
    <location>
        <begin position="22"/>
        <end position="392"/>
    </location>
</feature>
<dbReference type="EMBL" id="MGJB01000006">
    <property type="protein sequence ID" value="OGM98986.1"/>
    <property type="molecule type" value="Genomic_DNA"/>
</dbReference>
<gene>
    <name evidence="2" type="ORF">A2649_01320</name>
</gene>
<protein>
    <recommendedName>
        <fullName evidence="4">Fibronectin type-III domain-containing protein</fullName>
    </recommendedName>
</protein>
<keyword evidence="1" id="KW-0732">Signal</keyword>
<feature type="signal peptide" evidence="1">
    <location>
        <begin position="1"/>
        <end position="21"/>
    </location>
</feature>
<reference evidence="2 3" key="1">
    <citation type="journal article" date="2016" name="Nat. Commun.">
        <title>Thousands of microbial genomes shed light on interconnected biogeochemical processes in an aquifer system.</title>
        <authorList>
            <person name="Anantharaman K."/>
            <person name="Brown C.T."/>
            <person name="Hug L.A."/>
            <person name="Sharon I."/>
            <person name="Castelle C.J."/>
            <person name="Probst A.J."/>
            <person name="Thomas B.C."/>
            <person name="Singh A."/>
            <person name="Wilkins M.J."/>
            <person name="Karaoz U."/>
            <person name="Brodie E.L."/>
            <person name="Williams K.H."/>
            <person name="Hubbard S.S."/>
            <person name="Banfield J.F."/>
        </authorList>
    </citation>
    <scope>NUCLEOTIDE SEQUENCE [LARGE SCALE GENOMIC DNA]</scope>
</reference>
<evidence type="ECO:0000313" key="3">
    <source>
        <dbReference type="Proteomes" id="UP000176893"/>
    </source>
</evidence>
<organism evidence="2 3">
    <name type="scientific">Candidatus Yanofskybacteria bacterium RIFCSPHIGHO2_01_FULL_41_26</name>
    <dbReference type="NCBI Taxonomy" id="1802661"/>
    <lineage>
        <taxon>Bacteria</taxon>
        <taxon>Candidatus Yanofskyibacteriota</taxon>
    </lineage>
</organism>
<evidence type="ECO:0008006" key="4">
    <source>
        <dbReference type="Google" id="ProtNLM"/>
    </source>
</evidence>
<sequence>MSKIRFLILVLFFSFSFAANAGYLDGTLLRAKGDIKVYLINNNTKKWVSSIEVFNFRNFKWQSVKVVSKKEVASIKEGEPIVLESASPHSSPKATEGTTTPIPSVSSVPLIPAKVNLQFPAPDYIRADWLISHITSNFGRIGQRIVFKYSDEEADKIENFRLYEKKPGHAYFVRVATFEEMPSTGCEDIDIDGEWMMTEAGQCGYWSIQRIVPPGGRDAVAYLPAANYSEGEYIYYVVGADKDGQETRPSSETKLMFLSPVDILSPTDNQRTAGIYPTFKWSIASSWPVDSTPDYLIMISDDKNAQIPLWTKQMKVTEGNQDKSFIYDGLGLDFTKQYKVYIYGHYRKSEHDPDFVSIPLTIPEFQVKSSSPWTFVVSGLRALFSGYFDFSR</sequence>
<dbReference type="Proteomes" id="UP000176893">
    <property type="component" value="Unassembled WGS sequence"/>
</dbReference>
<dbReference type="AlphaFoldDB" id="A0A1F8EDP4"/>
<accession>A0A1F8EDP4</accession>
<evidence type="ECO:0000256" key="1">
    <source>
        <dbReference type="SAM" id="SignalP"/>
    </source>
</evidence>
<comment type="caution">
    <text evidence="2">The sequence shown here is derived from an EMBL/GenBank/DDBJ whole genome shotgun (WGS) entry which is preliminary data.</text>
</comment>
<evidence type="ECO:0000313" key="2">
    <source>
        <dbReference type="EMBL" id="OGM98986.1"/>
    </source>
</evidence>
<name>A0A1F8EDP4_9BACT</name>
<dbReference type="STRING" id="1802661.A2649_01320"/>
<proteinExistence type="predicted"/>